<reference evidence="2 3" key="1">
    <citation type="journal article" date="2019" name="Sci. Rep.">
        <title>A high-quality genome of Eragrostis curvula grass provides insights into Poaceae evolution and supports new strategies to enhance forage quality.</title>
        <authorList>
            <person name="Carballo J."/>
            <person name="Santos B.A.C.M."/>
            <person name="Zappacosta D."/>
            <person name="Garbus I."/>
            <person name="Selva J.P."/>
            <person name="Gallo C.A."/>
            <person name="Diaz A."/>
            <person name="Albertini E."/>
            <person name="Caccamo M."/>
            <person name="Echenique V."/>
        </authorList>
    </citation>
    <scope>NUCLEOTIDE SEQUENCE [LARGE SCALE GENOMIC DNA]</scope>
    <source>
        <strain evidence="3">cv. Victoria</strain>
        <tissue evidence="2">Leaf</tissue>
    </source>
</reference>
<dbReference type="Gramene" id="TVU13196">
    <property type="protein sequence ID" value="TVU13196"/>
    <property type="gene ID" value="EJB05_40729"/>
</dbReference>
<dbReference type="EMBL" id="RWGY01000035">
    <property type="protein sequence ID" value="TVU13196.1"/>
    <property type="molecule type" value="Genomic_DNA"/>
</dbReference>
<dbReference type="AlphaFoldDB" id="A0A5J9TP70"/>
<protein>
    <recommendedName>
        <fullName evidence="1">NB-ARC domain-containing protein</fullName>
    </recommendedName>
</protein>
<dbReference type="SUPFAM" id="SSF52540">
    <property type="entry name" value="P-loop containing nucleoside triphosphate hydrolases"/>
    <property type="match status" value="1"/>
</dbReference>
<dbReference type="InterPro" id="IPR002182">
    <property type="entry name" value="NB-ARC"/>
</dbReference>
<dbReference type="PANTHER" id="PTHR33377:SF23">
    <property type="entry name" value="NB-ARC DOMAIN-CONTAINING PROTEIN"/>
    <property type="match status" value="1"/>
</dbReference>
<organism evidence="2 3">
    <name type="scientific">Eragrostis curvula</name>
    <name type="common">weeping love grass</name>
    <dbReference type="NCBI Taxonomy" id="38414"/>
    <lineage>
        <taxon>Eukaryota</taxon>
        <taxon>Viridiplantae</taxon>
        <taxon>Streptophyta</taxon>
        <taxon>Embryophyta</taxon>
        <taxon>Tracheophyta</taxon>
        <taxon>Spermatophyta</taxon>
        <taxon>Magnoliopsida</taxon>
        <taxon>Liliopsida</taxon>
        <taxon>Poales</taxon>
        <taxon>Poaceae</taxon>
        <taxon>PACMAD clade</taxon>
        <taxon>Chloridoideae</taxon>
        <taxon>Eragrostideae</taxon>
        <taxon>Eragrostidinae</taxon>
        <taxon>Eragrostis</taxon>
    </lineage>
</organism>
<dbReference type="PANTHER" id="PTHR33377">
    <property type="entry name" value="OS10G0134700 PROTEIN-RELATED"/>
    <property type="match status" value="1"/>
</dbReference>
<dbReference type="Gene3D" id="3.40.50.300">
    <property type="entry name" value="P-loop containing nucleotide triphosphate hydrolases"/>
    <property type="match status" value="1"/>
</dbReference>
<evidence type="ECO:0000313" key="2">
    <source>
        <dbReference type="EMBL" id="TVU13196.1"/>
    </source>
</evidence>
<keyword evidence="3" id="KW-1185">Reference proteome</keyword>
<evidence type="ECO:0000259" key="1">
    <source>
        <dbReference type="Pfam" id="PF00931"/>
    </source>
</evidence>
<dbReference type="InterPro" id="IPR027417">
    <property type="entry name" value="P-loop_NTPase"/>
</dbReference>
<dbReference type="Proteomes" id="UP000324897">
    <property type="component" value="Unassembled WGS sequence"/>
</dbReference>
<feature type="non-terminal residue" evidence="2">
    <location>
        <position position="1"/>
    </location>
</feature>
<feature type="domain" description="NB-ARC" evidence="1">
    <location>
        <begin position="190"/>
        <end position="329"/>
    </location>
</feature>
<dbReference type="GO" id="GO:0043531">
    <property type="term" value="F:ADP binding"/>
    <property type="evidence" value="ECO:0007669"/>
    <property type="project" value="InterPro"/>
</dbReference>
<comment type="caution">
    <text evidence="2">The sequence shown here is derived from an EMBL/GenBank/DDBJ whole genome shotgun (WGS) entry which is preliminary data.</text>
</comment>
<accession>A0A5J9TP70</accession>
<gene>
    <name evidence="2" type="ORF">EJB05_40729</name>
</gene>
<dbReference type="OrthoDB" id="649712at2759"/>
<name>A0A5J9TP70_9POAL</name>
<proteinExistence type="predicted"/>
<dbReference type="Pfam" id="PF00931">
    <property type="entry name" value="NB-ARC"/>
    <property type="match status" value="1"/>
</dbReference>
<evidence type="ECO:0000313" key="3">
    <source>
        <dbReference type="Proteomes" id="UP000324897"/>
    </source>
</evidence>
<sequence>MESFVSAILGELTSRSISYFINKISGPPQVLDVENRLCRVLLRAQVIIDEAMGRHITNKTMIQQLAMLRDAMLQGFYTLDTFRYQYHDHEKTKGQYVSRSSFLLKVSLLSGLCLFSKKTQNLRKIQEEFDKLSSIILDLDELIRLLMSYPRMFQQPYSKHIMLSNCMFGRQMEAQLVIHFLLHTRPHGTQDLEVLPIVGPGKVGKSTFVAHVCSDERIRDHFAEIVLLRDHDFRDEWLSILRDGLSVEHRNRTSKKDKRLLVVIEVAGDINDDAWKKLSSASKRWVTNGTKIVITSRSDKITRFGTTGVITLNYFSDEAHWYFFKTLTFGSIDPEQHPRLANLAMEIAKTHLWSLIGANMDACLLRDNFDIHFWYKFLSFKSQVIEKHLSKFGEHPSVALNQTRPTYLGRMGGTSEDFFVYDQYQIFSQQEVPKITFQDVVYGNVKPHGKFDVLGSTRRCTPCSCSAGPCHFKPTPGFIDTVIPESRENARGSSTRRSRGNMHGRNQGLLLVFCRLSLFYLVR</sequence>